<proteinExistence type="inferred from homology"/>
<dbReference type="STRING" id="758793.BRPE64_ACDS24000"/>
<dbReference type="InterPro" id="IPR003004">
    <property type="entry name" value="GspF/PilC"/>
</dbReference>
<keyword evidence="5" id="KW-0997">Cell inner membrane</keyword>
<dbReference type="EMBL" id="AP013058">
    <property type="protein sequence ID" value="BAN24154.1"/>
    <property type="molecule type" value="Genomic_DNA"/>
</dbReference>
<dbReference type="GO" id="GO:0005886">
    <property type="term" value="C:plasma membrane"/>
    <property type="evidence" value="ECO:0007669"/>
    <property type="project" value="UniProtKB-SubCell"/>
</dbReference>
<comment type="subcellular location">
    <subcellularLocation>
        <location evidence="1 9">Cell inner membrane</location>
        <topology evidence="1 9">Multi-pass membrane protein</topology>
    </subcellularLocation>
</comment>
<keyword evidence="4" id="KW-1003">Cell membrane</keyword>
<dbReference type="PANTHER" id="PTHR30012">
    <property type="entry name" value="GENERAL SECRETION PATHWAY PROTEIN"/>
    <property type="match status" value="1"/>
</dbReference>
<evidence type="ECO:0000256" key="10">
    <source>
        <dbReference type="SAM" id="Phobius"/>
    </source>
</evidence>
<evidence type="ECO:0000256" key="5">
    <source>
        <dbReference type="ARBA" id="ARBA00022519"/>
    </source>
</evidence>
<reference evidence="12 13" key="1">
    <citation type="journal article" date="2013" name="Genome Announc.">
        <title>Complete Genome Sequence of Burkholderia sp. Strain RPE64, Bacterial Symbiont of the Bean Bug Riptortus pedestris.</title>
        <authorList>
            <person name="Shibata T.F."/>
            <person name="Maeda T."/>
            <person name="Nikoh N."/>
            <person name="Yamaguchi K."/>
            <person name="Oshima K."/>
            <person name="Hattori M."/>
            <person name="Nishiyama T."/>
            <person name="Hasebe M."/>
            <person name="Fukatsu T."/>
            <person name="Kikuchi Y."/>
            <person name="Shigenobu S."/>
        </authorList>
    </citation>
    <scope>NUCLEOTIDE SEQUENCE [LARGE SCALE GENOMIC DNA]</scope>
</reference>
<feature type="transmembrane region" description="Helical" evidence="10">
    <location>
        <begin position="227"/>
        <end position="246"/>
    </location>
</feature>
<sequence>MMRAATPESSTSSDSRFAWRGMSADGKEKHGRIIAADAASVRATLRREGVIVVSLDALGAAPPPKATAADITLFTRQLASLLRAGLPLAGALELIAGSTARGGLPRIVRALARDITRGATFSAALAHHPAAFGALYCQLVSVGEVAGALPTVLARLADDRERGAAQRAKLRAALAYPVMVLLLSLAITAGLLIGVVPTFKTIFDGFGAALPAPTRFVLALSDGVARFGVPCAAACACAVVVAWRWMKRSPDARAKADRIALRLPLAGTLLRSLAVARWSRALGTLLSAGTPLSDAFDSLTHATGNRVFDDATIEIAARLRNGERLAAAMRALGCFPQDVVQPVAVAEESGSLDAMLLDLATLADRQVDERIGGFASLCEPIVIVVLGALVGGLVIAMYLPIIQLGNVV</sequence>
<dbReference type="HOGENOM" id="CLU_035032_2_0_4"/>
<evidence type="ECO:0000259" key="11">
    <source>
        <dbReference type="Pfam" id="PF00482"/>
    </source>
</evidence>
<keyword evidence="13" id="KW-1185">Reference proteome</keyword>
<evidence type="ECO:0000256" key="4">
    <source>
        <dbReference type="ARBA" id="ARBA00022475"/>
    </source>
</evidence>
<evidence type="ECO:0000256" key="3">
    <source>
        <dbReference type="ARBA" id="ARBA00022448"/>
    </source>
</evidence>
<keyword evidence="7 10" id="KW-1133">Transmembrane helix</keyword>
<dbReference type="PATRIC" id="fig|758793.3.peg.2404"/>
<feature type="domain" description="Type II secretion system protein GspF" evidence="11">
    <location>
        <begin position="278"/>
        <end position="400"/>
    </location>
</feature>
<protein>
    <submittedName>
        <fullName evidence="12">Type II secretion system F domain protein</fullName>
    </submittedName>
</protein>
<reference evidence="12 13" key="2">
    <citation type="journal article" date="2018" name="Int. J. Syst. Evol. Microbiol.">
        <title>Burkholderia insecticola sp. nov., a gut symbiotic bacterium of the bean bug Riptortus pedestris.</title>
        <authorList>
            <person name="Takeshita K."/>
            <person name="Tamaki H."/>
            <person name="Ohbayashi T."/>
            <person name="Meng X.-Y."/>
            <person name="Sone T."/>
            <person name="Mitani Y."/>
            <person name="Peeters C."/>
            <person name="Kikuchi Y."/>
            <person name="Vandamme P."/>
        </authorList>
    </citation>
    <scope>NUCLEOTIDE SEQUENCE [LARGE SCALE GENOMIC DNA]</scope>
    <source>
        <strain evidence="12">RPE64</strain>
    </source>
</reference>
<dbReference type="InterPro" id="IPR001992">
    <property type="entry name" value="T2SS_GspF/T4SS_PilC_CS"/>
</dbReference>
<evidence type="ECO:0000256" key="6">
    <source>
        <dbReference type="ARBA" id="ARBA00022692"/>
    </source>
</evidence>
<evidence type="ECO:0000256" key="8">
    <source>
        <dbReference type="ARBA" id="ARBA00023136"/>
    </source>
</evidence>
<dbReference type="Proteomes" id="UP000013966">
    <property type="component" value="Chromosome 1"/>
</dbReference>
<accession>R4WIM1</accession>
<dbReference type="PROSITE" id="PS00874">
    <property type="entry name" value="T2SP_F"/>
    <property type="match status" value="1"/>
</dbReference>
<dbReference type="Pfam" id="PF00482">
    <property type="entry name" value="T2SSF"/>
    <property type="match status" value="2"/>
</dbReference>
<feature type="domain" description="Type II secretion system protein GspF" evidence="11">
    <location>
        <begin position="74"/>
        <end position="197"/>
    </location>
</feature>
<keyword evidence="3 9" id="KW-0813">Transport</keyword>
<dbReference type="InterPro" id="IPR018076">
    <property type="entry name" value="T2SS_GspF_dom"/>
</dbReference>
<dbReference type="GO" id="GO:0015628">
    <property type="term" value="P:protein secretion by the type II secretion system"/>
    <property type="evidence" value="ECO:0007669"/>
    <property type="project" value="TreeGrafter"/>
</dbReference>
<feature type="transmembrane region" description="Helical" evidence="10">
    <location>
        <begin position="380"/>
        <end position="402"/>
    </location>
</feature>
<keyword evidence="8 10" id="KW-0472">Membrane</keyword>
<evidence type="ECO:0000256" key="7">
    <source>
        <dbReference type="ARBA" id="ARBA00022989"/>
    </source>
</evidence>
<dbReference type="OrthoDB" id="9805682at2"/>
<dbReference type="Gene3D" id="1.20.81.30">
    <property type="entry name" value="Type II secretion system (T2SS), domain F"/>
    <property type="match status" value="2"/>
</dbReference>
<dbReference type="PRINTS" id="PR00812">
    <property type="entry name" value="BCTERIALGSPF"/>
</dbReference>
<dbReference type="InterPro" id="IPR042094">
    <property type="entry name" value="T2SS_GspF_sf"/>
</dbReference>
<evidence type="ECO:0000256" key="9">
    <source>
        <dbReference type="RuleBase" id="RU003923"/>
    </source>
</evidence>
<keyword evidence="6 9" id="KW-0812">Transmembrane</keyword>
<organism evidence="12 13">
    <name type="scientific">Caballeronia insecticola</name>
    <dbReference type="NCBI Taxonomy" id="758793"/>
    <lineage>
        <taxon>Bacteria</taxon>
        <taxon>Pseudomonadati</taxon>
        <taxon>Pseudomonadota</taxon>
        <taxon>Betaproteobacteria</taxon>
        <taxon>Burkholderiales</taxon>
        <taxon>Burkholderiaceae</taxon>
        <taxon>Caballeronia</taxon>
    </lineage>
</organism>
<dbReference type="PANTHER" id="PTHR30012:SF7">
    <property type="entry name" value="PROTEIN TRANSPORT PROTEIN HOFC HOMOLOG"/>
    <property type="match status" value="1"/>
</dbReference>
<name>R4WIM1_9BURK</name>
<dbReference type="RefSeq" id="WP_016346302.1">
    <property type="nucleotide sequence ID" value="NC_021287.1"/>
</dbReference>
<dbReference type="FunFam" id="1.20.81.30:FF:000001">
    <property type="entry name" value="Type II secretion system protein F"/>
    <property type="match status" value="1"/>
</dbReference>
<evidence type="ECO:0000313" key="12">
    <source>
        <dbReference type="EMBL" id="BAN24154.1"/>
    </source>
</evidence>
<dbReference type="AlphaFoldDB" id="R4WIM1"/>
<evidence type="ECO:0000256" key="1">
    <source>
        <dbReference type="ARBA" id="ARBA00004429"/>
    </source>
</evidence>
<comment type="similarity">
    <text evidence="2 9">Belongs to the GSP F family.</text>
</comment>
<evidence type="ECO:0000256" key="2">
    <source>
        <dbReference type="ARBA" id="ARBA00005745"/>
    </source>
</evidence>
<evidence type="ECO:0000313" key="13">
    <source>
        <dbReference type="Proteomes" id="UP000013966"/>
    </source>
</evidence>
<feature type="transmembrane region" description="Helical" evidence="10">
    <location>
        <begin position="174"/>
        <end position="196"/>
    </location>
</feature>
<gene>
    <name evidence="12" type="ORF">BRPE64_ACDS24000</name>
</gene>
<dbReference type="KEGG" id="buo:BRPE64_ACDS24000"/>